<reference evidence="1" key="1">
    <citation type="submission" date="2023-08" db="EMBL/GenBank/DDBJ databases">
        <title>The novel hydrolase IpcH responsible for the initial isoprocarb degradation step in Rhodococcus sp. D-6.</title>
        <authorList>
            <person name="Zhu Q."/>
        </authorList>
    </citation>
    <scope>NUCLEOTIDE SEQUENCE</scope>
    <source>
        <strain evidence="1">D-6</strain>
        <plasmid evidence="1">p2-D-6</plasmid>
    </source>
</reference>
<accession>A0AAU7V6J4</accession>
<dbReference type="RefSeq" id="WP_350247798.1">
    <property type="nucleotide sequence ID" value="NZ_CP132972.1"/>
</dbReference>
<dbReference type="KEGG" id="rhox:RBB84_25005"/>
<protein>
    <recommendedName>
        <fullName evidence="2">Helicase HerA central domain-containing protein</fullName>
    </recommendedName>
</protein>
<name>A0AAU7V6J4_9NOCA</name>
<evidence type="ECO:0008006" key="2">
    <source>
        <dbReference type="Google" id="ProtNLM"/>
    </source>
</evidence>
<dbReference type="EMBL" id="CP132972">
    <property type="protein sequence ID" value="XBW07016.1"/>
    <property type="molecule type" value="Genomic_DNA"/>
</dbReference>
<dbReference type="AlphaFoldDB" id="A0AAU7V6J4"/>
<keyword evidence="1" id="KW-0614">Plasmid</keyword>
<proteinExistence type="predicted"/>
<organism evidence="1">
    <name type="scientific">Rhodococcus sp. D-6</name>
    <dbReference type="NCBI Taxonomy" id="1387842"/>
    <lineage>
        <taxon>Bacteria</taxon>
        <taxon>Bacillati</taxon>
        <taxon>Actinomycetota</taxon>
        <taxon>Actinomycetes</taxon>
        <taxon>Mycobacteriales</taxon>
        <taxon>Nocardiaceae</taxon>
        <taxon>Rhodococcus</taxon>
    </lineage>
</organism>
<sequence length="84" mass="8964">MIPPQMTVLGRPGRGKGALTARLGAAATHSWPVVVIDPHEGYEAVLDELAGCEPLHLSRHDRVIDPLAFDHARAGAPHVTAGEW</sequence>
<gene>
    <name evidence="1" type="ORF">RBB84_25005</name>
</gene>
<evidence type="ECO:0000313" key="1">
    <source>
        <dbReference type="EMBL" id="XBW07016.1"/>
    </source>
</evidence>
<geneLocation type="plasmid" evidence="1">
    <name>p2-D-6</name>
</geneLocation>